<dbReference type="InterPro" id="IPR029058">
    <property type="entry name" value="AB_hydrolase_fold"/>
</dbReference>
<dbReference type="Pfam" id="PF07167">
    <property type="entry name" value="PhaC_N"/>
    <property type="match status" value="1"/>
</dbReference>
<evidence type="ECO:0000259" key="5">
    <source>
        <dbReference type="Pfam" id="PF07167"/>
    </source>
</evidence>
<proteinExistence type="predicted"/>
<comment type="subcellular location">
    <subcellularLocation>
        <location evidence="1">Cytoplasm</location>
    </subcellularLocation>
</comment>
<sequence>MDSASPFPALLANPMPLVIRSTLEQLRFWVRMNPWFKDSYRDSWFEVETSVLEDLQTEYNREWGQISVRSMTLQPFSFSDRRFADKTWSQPFYGSIAALYLLNAQTLTKLFGVLSIDDHRSYRRLRFILEQTIAACAPSNFLNLNPEAQHRLVETQGASLFTGLMHLASDMQEGKLRQCDKGDYEVGVTLATTPGAVVYQNPIFQLIQYTPTTEQQFKKPILIVPPAINKFYILDLQPKNSMIRYLVAQGHPVFVISWRNADESIANASWDDYLEQGIIEAIRVTKDISGSDQINAVGYCVGGTLLCTGLAVLAARNDYPAASLTLLATLLDFEETGEISIFIDEELVSYRERTIGGQEGGPIGVFRGEDMANTFSLLRPNELWWNYSVDKYLKGMKPRSLDMLFWNNDSTNLPGPFYCYYLRHTYLQNDLKKGVLKCCGERVDLSKLKMPVYLLGTREDHIVPWGSAFANSHLLSGPVHFVLGASGHIAGVVNPPAQNKRSYWTAEQMEDTPEQWLAKATEHPGSWWPDWMTWLSNLDAEQQPSVTQLGTPEYPVLEAAPGQYVKS</sequence>
<dbReference type="SUPFAM" id="SSF53474">
    <property type="entry name" value="alpha/beta-Hydrolases"/>
    <property type="match status" value="1"/>
</dbReference>
<dbReference type="RefSeq" id="WP_144571016.1">
    <property type="nucleotide sequence ID" value="NZ_VLKG01000004.1"/>
</dbReference>
<keyword evidence="7" id="KW-1185">Reference proteome</keyword>
<evidence type="ECO:0000313" key="7">
    <source>
        <dbReference type="Proteomes" id="UP000319627"/>
    </source>
</evidence>
<comment type="caution">
    <text evidence="6">The sequence shown here is derived from an EMBL/GenBank/DDBJ whole genome shotgun (WGS) entry which is preliminary data.</text>
</comment>
<dbReference type="PANTHER" id="PTHR36837:SF5">
    <property type="entry name" value="POLY-3-HYDROXYBUTYRATE SYNTHASE"/>
    <property type="match status" value="1"/>
</dbReference>
<dbReference type="InterPro" id="IPR051321">
    <property type="entry name" value="PHA/PHB_synthase"/>
</dbReference>
<gene>
    <name evidence="6" type="ORF">LX59_01289</name>
</gene>
<dbReference type="Proteomes" id="UP000319627">
    <property type="component" value="Unassembled WGS sequence"/>
</dbReference>
<feature type="domain" description="Poly-beta-hydroxybutyrate polymerase N-terminal" evidence="5">
    <location>
        <begin position="80"/>
        <end position="246"/>
    </location>
</feature>
<dbReference type="EMBL" id="VLKG01000004">
    <property type="protein sequence ID" value="TWH75779.1"/>
    <property type="molecule type" value="Genomic_DNA"/>
</dbReference>
<keyword evidence="2" id="KW-0963">Cytoplasm</keyword>
<protein>
    <submittedName>
        <fullName evidence="6">Polyhydroxyalkanoate synthase</fullName>
    </submittedName>
</protein>
<keyword evidence="3" id="KW-0808">Transferase</keyword>
<dbReference type="OrthoDB" id="7208816at2"/>
<organism evidence="6 7">
    <name type="scientific">Azomonas agilis</name>
    <dbReference type="NCBI Taxonomy" id="116849"/>
    <lineage>
        <taxon>Bacteria</taxon>
        <taxon>Pseudomonadati</taxon>
        <taxon>Pseudomonadota</taxon>
        <taxon>Gammaproteobacteria</taxon>
        <taxon>Pseudomonadales</taxon>
        <taxon>Pseudomonadaceae</taxon>
        <taxon>Azomonas</taxon>
    </lineage>
</organism>
<evidence type="ECO:0000256" key="2">
    <source>
        <dbReference type="ARBA" id="ARBA00022490"/>
    </source>
</evidence>
<evidence type="ECO:0000313" key="6">
    <source>
        <dbReference type="EMBL" id="TWH75779.1"/>
    </source>
</evidence>
<accession>A0A562IXN7</accession>
<keyword evidence="4" id="KW-0012">Acyltransferase</keyword>
<dbReference type="InterPro" id="IPR010963">
    <property type="entry name" value="PHA_synth_I"/>
</dbReference>
<evidence type="ECO:0000256" key="3">
    <source>
        <dbReference type="ARBA" id="ARBA00022679"/>
    </source>
</evidence>
<evidence type="ECO:0000256" key="1">
    <source>
        <dbReference type="ARBA" id="ARBA00004496"/>
    </source>
</evidence>
<dbReference type="Gene3D" id="3.40.50.1820">
    <property type="entry name" value="alpha/beta hydrolase"/>
    <property type="match status" value="1"/>
</dbReference>
<dbReference type="GO" id="GO:0042619">
    <property type="term" value="P:poly-hydroxybutyrate biosynthetic process"/>
    <property type="evidence" value="ECO:0007669"/>
    <property type="project" value="InterPro"/>
</dbReference>
<dbReference type="PANTHER" id="PTHR36837">
    <property type="entry name" value="POLY(3-HYDROXYALKANOATE) POLYMERASE SUBUNIT PHAC"/>
    <property type="match status" value="1"/>
</dbReference>
<evidence type="ECO:0000256" key="4">
    <source>
        <dbReference type="ARBA" id="ARBA00023315"/>
    </source>
</evidence>
<dbReference type="GO" id="GO:0005737">
    <property type="term" value="C:cytoplasm"/>
    <property type="evidence" value="ECO:0007669"/>
    <property type="project" value="UniProtKB-SubCell"/>
</dbReference>
<dbReference type="NCBIfam" id="TIGR01838">
    <property type="entry name" value="PHA_synth_I"/>
    <property type="match status" value="1"/>
</dbReference>
<dbReference type="InterPro" id="IPR010941">
    <property type="entry name" value="PhaC_N"/>
</dbReference>
<dbReference type="AlphaFoldDB" id="A0A562IXN7"/>
<name>A0A562IXN7_9GAMM</name>
<dbReference type="GO" id="GO:0016746">
    <property type="term" value="F:acyltransferase activity"/>
    <property type="evidence" value="ECO:0007669"/>
    <property type="project" value="UniProtKB-KW"/>
</dbReference>
<reference evidence="6 7" key="1">
    <citation type="submission" date="2019-07" db="EMBL/GenBank/DDBJ databases">
        <title>Genomic Encyclopedia of Type Strains, Phase I: the one thousand microbial genomes (KMG-I) project.</title>
        <authorList>
            <person name="Kyrpides N."/>
        </authorList>
    </citation>
    <scope>NUCLEOTIDE SEQUENCE [LARGE SCALE GENOMIC DNA]</scope>
    <source>
        <strain evidence="6 7">DSM 375</strain>
    </source>
</reference>